<name>A0ACB8AIE0_9AGAM</name>
<sequence length="277" mass="31197">MPETEHEPHAEEEKQCRICFGDESDCKENGRLIRPCLCKGSLSYVHVGCLQKWRNSAVSQSAFYSCPQCQYRYHFARTRIVGLATHSAVVGVLSSFLFTALVLSSSYITTYFLHYFDGTSDSYYHSSYFYYTSPLDVVQDLIRAALRILQDQEDILGDSGIFSAAPSTPIRAPKPQIPPSLIKRLIRRFLLGLPLVGAGSLVHMLFSFPLLGPVQWIARYRGNNRRRQGNTTDVAAIVIMVLIVVGAARALRKVYAFTRTITERMLLYAEDAILEVN</sequence>
<evidence type="ECO:0000313" key="1">
    <source>
        <dbReference type="EMBL" id="KAH7913030.1"/>
    </source>
</evidence>
<keyword evidence="2" id="KW-1185">Reference proteome</keyword>
<gene>
    <name evidence="1" type="ORF">BJ138DRAFT_1059988</name>
</gene>
<comment type="caution">
    <text evidence="1">The sequence shown here is derived from an EMBL/GenBank/DDBJ whole genome shotgun (WGS) entry which is preliminary data.</text>
</comment>
<reference evidence="1" key="1">
    <citation type="journal article" date="2021" name="New Phytol.">
        <title>Evolutionary innovations through gain and loss of genes in the ectomycorrhizal Boletales.</title>
        <authorList>
            <person name="Wu G."/>
            <person name="Miyauchi S."/>
            <person name="Morin E."/>
            <person name="Kuo A."/>
            <person name="Drula E."/>
            <person name="Varga T."/>
            <person name="Kohler A."/>
            <person name="Feng B."/>
            <person name="Cao Y."/>
            <person name="Lipzen A."/>
            <person name="Daum C."/>
            <person name="Hundley H."/>
            <person name="Pangilinan J."/>
            <person name="Johnson J."/>
            <person name="Barry K."/>
            <person name="LaButti K."/>
            <person name="Ng V."/>
            <person name="Ahrendt S."/>
            <person name="Min B."/>
            <person name="Choi I.G."/>
            <person name="Park H."/>
            <person name="Plett J.M."/>
            <person name="Magnuson J."/>
            <person name="Spatafora J.W."/>
            <person name="Nagy L.G."/>
            <person name="Henrissat B."/>
            <person name="Grigoriev I.V."/>
            <person name="Yang Z.L."/>
            <person name="Xu J."/>
            <person name="Martin F.M."/>
        </authorList>
    </citation>
    <scope>NUCLEOTIDE SEQUENCE</scope>
    <source>
        <strain evidence="1">ATCC 28755</strain>
    </source>
</reference>
<evidence type="ECO:0000313" key="2">
    <source>
        <dbReference type="Proteomes" id="UP000790377"/>
    </source>
</evidence>
<dbReference type="EMBL" id="MU267639">
    <property type="protein sequence ID" value="KAH7913030.1"/>
    <property type="molecule type" value="Genomic_DNA"/>
</dbReference>
<protein>
    <submittedName>
        <fullName evidence="1">Uncharacterized protein</fullName>
    </submittedName>
</protein>
<accession>A0ACB8AIE0</accession>
<organism evidence="1 2">
    <name type="scientific">Hygrophoropsis aurantiaca</name>
    <dbReference type="NCBI Taxonomy" id="72124"/>
    <lineage>
        <taxon>Eukaryota</taxon>
        <taxon>Fungi</taxon>
        <taxon>Dikarya</taxon>
        <taxon>Basidiomycota</taxon>
        <taxon>Agaricomycotina</taxon>
        <taxon>Agaricomycetes</taxon>
        <taxon>Agaricomycetidae</taxon>
        <taxon>Boletales</taxon>
        <taxon>Coniophorineae</taxon>
        <taxon>Hygrophoropsidaceae</taxon>
        <taxon>Hygrophoropsis</taxon>
    </lineage>
</organism>
<proteinExistence type="predicted"/>
<dbReference type="Proteomes" id="UP000790377">
    <property type="component" value="Unassembled WGS sequence"/>
</dbReference>